<reference evidence="1" key="1">
    <citation type="submission" date="2018-01" db="EMBL/GenBank/DDBJ databases">
        <authorList>
            <person name="Krukenberg V."/>
        </authorList>
    </citation>
    <scope>NUCLEOTIDE SEQUENCE</scope>
    <source>
        <strain evidence="1">E20ANME2</strain>
    </source>
</reference>
<dbReference type="EMBL" id="PQXF01000036">
    <property type="protein sequence ID" value="PXF58462.1"/>
    <property type="molecule type" value="Genomic_DNA"/>
</dbReference>
<proteinExistence type="predicted"/>
<evidence type="ECO:0000313" key="2">
    <source>
        <dbReference type="Proteomes" id="UP000248329"/>
    </source>
</evidence>
<protein>
    <submittedName>
        <fullName evidence="1">Uncharacterized protein</fullName>
    </submittedName>
</protein>
<sequence>MEKFPHLRDTDKKIDLAIVVYRQVRYLKLQDVDNIAKVVLDALKGRLFGDDSQIVRLLLVKKEAELLAGYDTNSLVISFRIHDPERDMILINEKNNVMW</sequence>
<organism evidence="1 2">
    <name type="scientific">Candidatus Methanogaster sp</name>
    <dbReference type="NCBI Taxonomy" id="3386292"/>
    <lineage>
        <taxon>Archaea</taxon>
        <taxon>Methanobacteriati</taxon>
        <taxon>Methanobacteriota</taxon>
        <taxon>Stenosarchaea group</taxon>
        <taxon>Methanomicrobia</taxon>
        <taxon>Methanosarcinales</taxon>
        <taxon>ANME-2 cluster</taxon>
        <taxon>Candidatus Methanogasteraceae</taxon>
        <taxon>Candidatus Methanogaster</taxon>
    </lineage>
</organism>
<name>A0AC61L026_9EURY</name>
<gene>
    <name evidence="1" type="ORF">C4B59_13220</name>
</gene>
<dbReference type="Proteomes" id="UP000248329">
    <property type="component" value="Unassembled WGS sequence"/>
</dbReference>
<accession>A0AC61L026</accession>
<comment type="caution">
    <text evidence="1">The sequence shown here is derived from an EMBL/GenBank/DDBJ whole genome shotgun (WGS) entry which is preliminary data.</text>
</comment>
<evidence type="ECO:0000313" key="1">
    <source>
        <dbReference type="EMBL" id="PXF58462.1"/>
    </source>
</evidence>